<protein>
    <submittedName>
        <fullName evidence="2">Uncharacterized protein</fullName>
    </submittedName>
</protein>
<keyword evidence="1" id="KW-0812">Transmembrane</keyword>
<proteinExistence type="predicted"/>
<evidence type="ECO:0000313" key="2">
    <source>
        <dbReference type="EMBL" id="CAA9279834.1"/>
    </source>
</evidence>
<name>A0A6J4JJ76_9BACT</name>
<gene>
    <name evidence="2" type="ORF">AVDCRST_MAG95-3225</name>
</gene>
<dbReference type="EMBL" id="CADCTJ010001014">
    <property type="protein sequence ID" value="CAA9279834.1"/>
    <property type="molecule type" value="Genomic_DNA"/>
</dbReference>
<sequence>MLPYVHLFFYAVALTFQRNPVFGNGYIAQIIVLIYAVGDRKTLLNFTGRRFILLAR</sequence>
<dbReference type="AlphaFoldDB" id="A0A6J4JJ76"/>
<keyword evidence="1" id="KW-1133">Transmembrane helix</keyword>
<evidence type="ECO:0000256" key="1">
    <source>
        <dbReference type="SAM" id="Phobius"/>
    </source>
</evidence>
<feature type="transmembrane region" description="Helical" evidence="1">
    <location>
        <begin position="20"/>
        <end position="38"/>
    </location>
</feature>
<accession>A0A6J4JJ76</accession>
<reference evidence="2" key="1">
    <citation type="submission" date="2020-02" db="EMBL/GenBank/DDBJ databases">
        <authorList>
            <person name="Meier V. D."/>
        </authorList>
    </citation>
    <scope>NUCLEOTIDE SEQUENCE</scope>
    <source>
        <strain evidence="2">AVDCRST_MAG95</strain>
    </source>
</reference>
<organism evidence="2">
    <name type="scientific">uncultured Adhaeribacter sp</name>
    <dbReference type="NCBI Taxonomy" id="448109"/>
    <lineage>
        <taxon>Bacteria</taxon>
        <taxon>Pseudomonadati</taxon>
        <taxon>Bacteroidota</taxon>
        <taxon>Cytophagia</taxon>
        <taxon>Cytophagales</taxon>
        <taxon>Hymenobacteraceae</taxon>
        <taxon>Adhaeribacter</taxon>
        <taxon>environmental samples</taxon>
    </lineage>
</organism>
<keyword evidence="1" id="KW-0472">Membrane</keyword>